<evidence type="ECO:0000256" key="1">
    <source>
        <dbReference type="ARBA" id="ARBA00004123"/>
    </source>
</evidence>
<keyword evidence="3" id="KW-0963">Cytoplasm</keyword>
<comment type="subcellular location">
    <subcellularLocation>
        <location evidence="2">Cytoplasm</location>
    </subcellularLocation>
    <subcellularLocation>
        <location evidence="1">Nucleus</location>
    </subcellularLocation>
</comment>
<dbReference type="CDD" id="cd00519">
    <property type="entry name" value="Lipase_3"/>
    <property type="match status" value="1"/>
</dbReference>
<evidence type="ECO:0000259" key="7">
    <source>
        <dbReference type="Pfam" id="PF01764"/>
    </source>
</evidence>
<dbReference type="InterPro" id="IPR044214">
    <property type="entry name" value="EDS1-like"/>
</dbReference>
<dbReference type="EMBL" id="JAYKXN010000007">
    <property type="protein sequence ID" value="KAK7271506.1"/>
    <property type="molecule type" value="Genomic_DNA"/>
</dbReference>
<dbReference type="GO" id="GO:0016787">
    <property type="term" value="F:hydrolase activity"/>
    <property type="evidence" value="ECO:0007669"/>
    <property type="project" value="UniProtKB-KW"/>
</dbReference>
<proteinExistence type="predicted"/>
<evidence type="ECO:0000313" key="10">
    <source>
        <dbReference type="Proteomes" id="UP001359559"/>
    </source>
</evidence>
<dbReference type="InterPro" id="IPR041266">
    <property type="entry name" value="EDS1_EP"/>
</dbReference>
<gene>
    <name evidence="9" type="ORF">RJT34_27466</name>
</gene>
<evidence type="ECO:0000256" key="5">
    <source>
        <dbReference type="ARBA" id="ARBA00022821"/>
    </source>
</evidence>
<evidence type="ECO:0000256" key="4">
    <source>
        <dbReference type="ARBA" id="ARBA00022801"/>
    </source>
</evidence>
<protein>
    <submittedName>
        <fullName evidence="9">Uncharacterized protein</fullName>
    </submittedName>
</protein>
<comment type="caution">
    <text evidence="9">The sequence shown here is derived from an EMBL/GenBank/DDBJ whole genome shotgun (WGS) entry which is preliminary data.</text>
</comment>
<dbReference type="GO" id="GO:0005634">
    <property type="term" value="C:nucleus"/>
    <property type="evidence" value="ECO:0007669"/>
    <property type="project" value="UniProtKB-SubCell"/>
</dbReference>
<dbReference type="Pfam" id="PF18117">
    <property type="entry name" value="EDS1_EP"/>
    <property type="match status" value="1"/>
</dbReference>
<sequence length="662" mass="75613">MSASSYRNKGQETSIENYSNMAGAGASSVRLDESTEISGEHIEKAFTVAWEAHTKTQHYYTDQEHNQSQVFIAFSGSGSVKDWYYGSNFGEIKINLDLFPSLKSIGNDEPALVNGHSQQRFQYILNNSNLQDEVHNAMNENKQIVFAGHSSGGPMAILATIWVLENYLTPSTHWRERIPILCVTFGSPLVGNHIFSHAIARENWWPYFLHIVMRYDVVPRIFLAPRSSVDQGFQRISEFLNPESESFMNESAVSSTEASDFYFAVMSNAAIVTSHAASKLMGGSGTDSTLKILANFIPISPYRPFGTYVFCTGSGNEAKQIVVRNPDAVLQLMFFSAQLSVFEEADQVSHRSLREHIIKDNEVEQSLGLQSVVYLDRYREANDEDALNEQDVVYLDQLRERPLGEEDDPWHQNVVYLDQLRVRPHPVAEGTSNDQNVVYLDQLMERPLAQDILNHQSVVYLDQLSKLPLTEQGLGGSTSIINTTLNALGLGTRGVLCLRAAAEMEVQRCKHDRRMDKTFIEEKLKKLEGYKEKWEHERGGYYEAFKVHEYSEDLEANVKRLELGGVWDDIVDKVRNYELPHEFEGKQEWIELGTRFRQLVEPLDIANYYRLGSHVSGTYKGKGRPRRYRYTQRWLEHAQRCPHQTNPESCFWADFEDLCNLI</sequence>
<dbReference type="GO" id="GO:0006629">
    <property type="term" value="P:lipid metabolic process"/>
    <property type="evidence" value="ECO:0007669"/>
    <property type="project" value="InterPro"/>
</dbReference>
<keyword evidence="5" id="KW-0611">Plant defense</keyword>
<keyword evidence="10" id="KW-1185">Reference proteome</keyword>
<dbReference type="GO" id="GO:0005737">
    <property type="term" value="C:cytoplasm"/>
    <property type="evidence" value="ECO:0007669"/>
    <property type="project" value="UniProtKB-SubCell"/>
</dbReference>
<evidence type="ECO:0000256" key="3">
    <source>
        <dbReference type="ARBA" id="ARBA00022490"/>
    </source>
</evidence>
<evidence type="ECO:0000313" key="9">
    <source>
        <dbReference type="EMBL" id="KAK7271506.1"/>
    </source>
</evidence>
<dbReference type="InterPro" id="IPR002921">
    <property type="entry name" value="Fungal_lipase-type"/>
</dbReference>
<name>A0AAN9FA00_CLITE</name>
<keyword evidence="4" id="KW-0378">Hydrolase</keyword>
<dbReference type="Proteomes" id="UP001359559">
    <property type="component" value="Unassembled WGS sequence"/>
</dbReference>
<dbReference type="SUPFAM" id="SSF53474">
    <property type="entry name" value="alpha/beta-Hydrolases"/>
    <property type="match status" value="1"/>
</dbReference>
<dbReference type="Pfam" id="PF01764">
    <property type="entry name" value="Lipase_3"/>
    <property type="match status" value="1"/>
</dbReference>
<dbReference type="InterPro" id="IPR029058">
    <property type="entry name" value="AB_hydrolase_fold"/>
</dbReference>
<feature type="domain" description="EDS1 EP" evidence="8">
    <location>
        <begin position="525"/>
        <end position="661"/>
    </location>
</feature>
<dbReference type="PANTHER" id="PTHR47090">
    <property type="entry name" value="PROTEIN EDS1-RELATED"/>
    <property type="match status" value="1"/>
</dbReference>
<dbReference type="GO" id="GO:0006952">
    <property type="term" value="P:defense response"/>
    <property type="evidence" value="ECO:0007669"/>
    <property type="project" value="UniProtKB-KW"/>
</dbReference>
<evidence type="ECO:0000256" key="2">
    <source>
        <dbReference type="ARBA" id="ARBA00004496"/>
    </source>
</evidence>
<accession>A0AAN9FA00</accession>
<evidence type="ECO:0000259" key="8">
    <source>
        <dbReference type="Pfam" id="PF18117"/>
    </source>
</evidence>
<feature type="domain" description="Fungal lipase-type" evidence="7">
    <location>
        <begin position="73"/>
        <end position="223"/>
    </location>
</feature>
<reference evidence="9 10" key="1">
    <citation type="submission" date="2024-01" db="EMBL/GenBank/DDBJ databases">
        <title>The genomes of 5 underutilized Papilionoideae crops provide insights into root nodulation and disease resistance.</title>
        <authorList>
            <person name="Yuan L."/>
        </authorList>
    </citation>
    <scope>NUCLEOTIDE SEQUENCE [LARGE SCALE GENOMIC DNA]</scope>
    <source>
        <strain evidence="9">LY-2023</strain>
        <tissue evidence="9">Leaf</tissue>
    </source>
</reference>
<dbReference type="AlphaFoldDB" id="A0AAN9FA00"/>
<evidence type="ECO:0000256" key="6">
    <source>
        <dbReference type="ARBA" id="ARBA00023242"/>
    </source>
</evidence>
<organism evidence="9 10">
    <name type="scientific">Clitoria ternatea</name>
    <name type="common">Butterfly pea</name>
    <dbReference type="NCBI Taxonomy" id="43366"/>
    <lineage>
        <taxon>Eukaryota</taxon>
        <taxon>Viridiplantae</taxon>
        <taxon>Streptophyta</taxon>
        <taxon>Embryophyta</taxon>
        <taxon>Tracheophyta</taxon>
        <taxon>Spermatophyta</taxon>
        <taxon>Magnoliopsida</taxon>
        <taxon>eudicotyledons</taxon>
        <taxon>Gunneridae</taxon>
        <taxon>Pentapetalae</taxon>
        <taxon>rosids</taxon>
        <taxon>fabids</taxon>
        <taxon>Fabales</taxon>
        <taxon>Fabaceae</taxon>
        <taxon>Papilionoideae</taxon>
        <taxon>50 kb inversion clade</taxon>
        <taxon>NPAAA clade</taxon>
        <taxon>indigoferoid/millettioid clade</taxon>
        <taxon>Phaseoleae</taxon>
        <taxon>Clitoria</taxon>
    </lineage>
</organism>
<dbReference type="Gene3D" id="3.40.50.1820">
    <property type="entry name" value="alpha/beta hydrolase"/>
    <property type="match status" value="1"/>
</dbReference>
<keyword evidence="6" id="KW-0539">Nucleus</keyword>
<dbReference type="PANTHER" id="PTHR47090:SF2">
    <property type="entry name" value="PROTEIN EDS1-RELATED"/>
    <property type="match status" value="1"/>
</dbReference>